<feature type="region of interest" description="Disordered" evidence="3">
    <location>
        <begin position="1"/>
        <end position="44"/>
    </location>
</feature>
<dbReference type="KEGG" id="mri:Mal4_51000"/>
<proteinExistence type="predicted"/>
<keyword evidence="4" id="KW-1133">Transmembrane helix</keyword>
<keyword evidence="2" id="KW-0802">TPR repeat</keyword>
<keyword evidence="1" id="KW-0677">Repeat</keyword>
<organism evidence="5 6">
    <name type="scientific">Maioricimonas rarisocia</name>
    <dbReference type="NCBI Taxonomy" id="2528026"/>
    <lineage>
        <taxon>Bacteria</taxon>
        <taxon>Pseudomonadati</taxon>
        <taxon>Planctomycetota</taxon>
        <taxon>Planctomycetia</taxon>
        <taxon>Planctomycetales</taxon>
        <taxon>Planctomycetaceae</taxon>
        <taxon>Maioricimonas</taxon>
    </lineage>
</organism>
<dbReference type="SMART" id="SM00028">
    <property type="entry name" value="TPR"/>
    <property type="match status" value="6"/>
</dbReference>
<evidence type="ECO:0000256" key="1">
    <source>
        <dbReference type="ARBA" id="ARBA00022737"/>
    </source>
</evidence>
<feature type="compositionally biased region" description="Low complexity" evidence="3">
    <location>
        <begin position="19"/>
        <end position="34"/>
    </location>
</feature>
<dbReference type="Gene3D" id="1.25.40.10">
    <property type="entry name" value="Tetratricopeptide repeat domain"/>
    <property type="match status" value="7"/>
</dbReference>
<protein>
    <submittedName>
        <fullName evidence="5">Tetratricopeptide repeat protein</fullName>
    </submittedName>
</protein>
<keyword evidence="4" id="KW-0812">Transmembrane</keyword>
<dbReference type="Proteomes" id="UP000320496">
    <property type="component" value="Chromosome"/>
</dbReference>
<dbReference type="Pfam" id="PF13432">
    <property type="entry name" value="TPR_16"/>
    <property type="match status" value="4"/>
</dbReference>
<dbReference type="EMBL" id="CP036275">
    <property type="protein sequence ID" value="QDU40740.1"/>
    <property type="molecule type" value="Genomic_DNA"/>
</dbReference>
<evidence type="ECO:0000313" key="6">
    <source>
        <dbReference type="Proteomes" id="UP000320496"/>
    </source>
</evidence>
<dbReference type="PANTHER" id="PTHR45586:SF1">
    <property type="entry name" value="LIPOPOLYSACCHARIDE ASSEMBLY PROTEIN B"/>
    <property type="match status" value="1"/>
</dbReference>
<dbReference type="PANTHER" id="PTHR45586">
    <property type="entry name" value="TPR REPEAT-CONTAINING PROTEIN PA4667"/>
    <property type="match status" value="1"/>
</dbReference>
<dbReference type="SUPFAM" id="SSF48452">
    <property type="entry name" value="TPR-like"/>
    <property type="match status" value="5"/>
</dbReference>
<reference evidence="5 6" key="1">
    <citation type="submission" date="2019-02" db="EMBL/GenBank/DDBJ databases">
        <title>Deep-cultivation of Planctomycetes and their phenomic and genomic characterization uncovers novel biology.</title>
        <authorList>
            <person name="Wiegand S."/>
            <person name="Jogler M."/>
            <person name="Boedeker C."/>
            <person name="Pinto D."/>
            <person name="Vollmers J."/>
            <person name="Rivas-Marin E."/>
            <person name="Kohn T."/>
            <person name="Peeters S.H."/>
            <person name="Heuer A."/>
            <person name="Rast P."/>
            <person name="Oberbeckmann S."/>
            <person name="Bunk B."/>
            <person name="Jeske O."/>
            <person name="Meyerdierks A."/>
            <person name="Storesund J.E."/>
            <person name="Kallscheuer N."/>
            <person name="Luecker S."/>
            <person name="Lage O.M."/>
            <person name="Pohl T."/>
            <person name="Merkel B.J."/>
            <person name="Hornburger P."/>
            <person name="Mueller R.-W."/>
            <person name="Bruemmer F."/>
            <person name="Labrenz M."/>
            <person name="Spormann A.M."/>
            <person name="Op den Camp H."/>
            <person name="Overmann J."/>
            <person name="Amann R."/>
            <person name="Jetten M.S.M."/>
            <person name="Mascher T."/>
            <person name="Medema M.H."/>
            <person name="Devos D.P."/>
            <person name="Kaster A.-K."/>
            <person name="Ovreas L."/>
            <person name="Rohde M."/>
            <person name="Galperin M.Y."/>
            <person name="Jogler C."/>
        </authorList>
    </citation>
    <scope>NUCLEOTIDE SEQUENCE [LARGE SCALE GENOMIC DNA]</scope>
    <source>
        <strain evidence="5 6">Mal4</strain>
    </source>
</reference>
<evidence type="ECO:0000256" key="3">
    <source>
        <dbReference type="SAM" id="MobiDB-lite"/>
    </source>
</evidence>
<keyword evidence="6" id="KW-1185">Reference proteome</keyword>
<accession>A0A517ZE70</accession>
<dbReference type="InterPro" id="IPR051012">
    <property type="entry name" value="CellSynth/LPSAsmb/PSIAsmb"/>
</dbReference>
<sequence>MSRDELATGRASSQPDPLPLGSSARSSSLAGDSPDAAKQRDAAPPSPVNLRLLIAAFFAFAGLIVGVALLHSWQMQRMASLFLEDARNAHEAGDTERHLRSLRRYVATARGDLDAREELVCLMHDRAATLNERFHVWNEMEQILRLDSSRHDIRRRAADLLIEFGMVRPALAHFEFLIHEEQDDWEVYTLIGFCREQLGKREDLEAAADAYRKAIDLAPEHYENYVAFALVLEKLPERGAVADALLREFMESDGGAPMAHLAHARLQLQSGDIVGAVGHAKSAYELDAFNVDAILLIAELIDTLPRSANPFRDQVDLSMIRQQLESSLEQLNRTGDSTTRTETRYAQIATGLATLDVEFGELDAAEHRLRAALQRFPENQRLVWALANIVVSQSDIEATQTAIAQLQELEIGEELITYLNGMLAVTQQDWHAAATRFESIRIDQLPTASIRSQVCAELADCYRNMGDQRRRLAILQSALKWNNGSPKLMLALAETLLSENRVSEAVSLLEQQVKLPGVALVLAKILVNRNLLVPHSRREWNAPTRLLGQAATSEPGRHEEIAILRAEIATHQGQPQQALAFLQQEAAEKPASLALQIAIAEARDATGDPAGALKTLQAAEAEFGWSRPLFQASVRHWIRIAGDDGRRGLAALEDRLVELPEEDSDAELLSLARGYEQLGDFDKALDFARRTADRSPWKLQVWNDTCKLAIQAGDLDEATLCVANMRRYESNGGYYWKLAQARVHIERVRRGETESSAKAKKLLGEAANLEEGDPEPYRLLGRLADIEDRDNAAIRHFQAAVNRGERTPHVYQRLVELLVPRRRYQDAENVVQWFLENQPAIEKPFAMLAVEVFLRNGSHVRAEELARSVLRSSPSDYATLVWYGHAMARTGRPRIAEAAFRRAIGINHGQPHAWHSLLQLLTRENRLTAATDVLTDIVRMVPEDLRSLILGRGYELVGDVPTATHHFDDAVARDGTNPDVLTASAGFHIRHGNRTQASAQLERLLDPELRAPEWTVANARRTLALLIASHDGYAGLQRAEELLRMNREEFGESRDDALMRARLLAASPSLGKRQEAIALLEQLADYQPLAPDDRFLHARICTSNGESSRARESLEILIEDDPDNADFLAAAVHNALRFRFSPQRASRLWQSLYRVEPDSFRTLALHVRLLLLQGDLTRAMQVLTDHVEAGTGDEKLLRGREVARLLNAANTELELGGRTTLADEFAPYAEALLRQHAEREPGGRIALARFLGRRMRTSEALAECEAVWDVLPAEVVAGASLELLQTLDADAEDVRRFRSRFEELAAADPGSTTRLFLLGGYLNLAGDYDAAIATYRATIEAAEQASSACNELALLLALTERDASEALDWINRAIESAGPSAILLDTRATVHLALSDPRSAIADLETAIADAPTPVRVFHLAQARLALDDRDGARAALRSAFRAGLQVLDLHPLERDHYHEIVDLLQLSSRRRPPRSALRSPGSR</sequence>
<dbReference type="InterPro" id="IPR011990">
    <property type="entry name" value="TPR-like_helical_dom_sf"/>
</dbReference>
<name>A0A517ZE70_9PLAN</name>
<feature type="transmembrane region" description="Helical" evidence="4">
    <location>
        <begin position="48"/>
        <end position="73"/>
    </location>
</feature>
<evidence type="ECO:0000256" key="4">
    <source>
        <dbReference type="SAM" id="Phobius"/>
    </source>
</evidence>
<dbReference type="InterPro" id="IPR019734">
    <property type="entry name" value="TPR_rpt"/>
</dbReference>
<evidence type="ECO:0000256" key="2">
    <source>
        <dbReference type="ARBA" id="ARBA00022803"/>
    </source>
</evidence>
<evidence type="ECO:0000313" key="5">
    <source>
        <dbReference type="EMBL" id="QDU40740.1"/>
    </source>
</evidence>
<gene>
    <name evidence="5" type="ORF">Mal4_51000</name>
</gene>
<dbReference type="OrthoDB" id="264962at2"/>
<keyword evidence="4" id="KW-0472">Membrane</keyword>